<organism evidence="2 3">
    <name type="scientific">Coptis chinensis</name>
    <dbReference type="NCBI Taxonomy" id="261450"/>
    <lineage>
        <taxon>Eukaryota</taxon>
        <taxon>Viridiplantae</taxon>
        <taxon>Streptophyta</taxon>
        <taxon>Embryophyta</taxon>
        <taxon>Tracheophyta</taxon>
        <taxon>Spermatophyta</taxon>
        <taxon>Magnoliopsida</taxon>
        <taxon>Ranunculales</taxon>
        <taxon>Ranunculaceae</taxon>
        <taxon>Coptidoideae</taxon>
        <taxon>Coptis</taxon>
    </lineage>
</organism>
<evidence type="ECO:0000313" key="3">
    <source>
        <dbReference type="Proteomes" id="UP000631114"/>
    </source>
</evidence>
<keyword evidence="1" id="KW-0472">Membrane</keyword>
<reference evidence="2 3" key="1">
    <citation type="submission" date="2020-10" db="EMBL/GenBank/DDBJ databases">
        <title>The Coptis chinensis genome and diversification of protoberbering-type alkaloids.</title>
        <authorList>
            <person name="Wang B."/>
            <person name="Shu S."/>
            <person name="Song C."/>
            <person name="Liu Y."/>
        </authorList>
    </citation>
    <scope>NUCLEOTIDE SEQUENCE [LARGE SCALE GENOMIC DNA]</scope>
    <source>
        <strain evidence="2">HL-2020</strain>
        <tissue evidence="2">Leaf</tissue>
    </source>
</reference>
<gene>
    <name evidence="2" type="ORF">IFM89_012166</name>
</gene>
<evidence type="ECO:0000256" key="1">
    <source>
        <dbReference type="SAM" id="Phobius"/>
    </source>
</evidence>
<comment type="caution">
    <text evidence="2">The sequence shown here is derived from an EMBL/GenBank/DDBJ whole genome shotgun (WGS) entry which is preliminary data.</text>
</comment>
<dbReference type="Proteomes" id="UP000631114">
    <property type="component" value="Unassembled WGS sequence"/>
</dbReference>
<feature type="transmembrane region" description="Helical" evidence="1">
    <location>
        <begin position="42"/>
        <end position="59"/>
    </location>
</feature>
<accession>A0A835HAS3</accession>
<name>A0A835HAS3_9MAGN</name>
<sequence>MAKSLTSIVRLSALLFVFLVLSNTFGELRHQLWWKRTVKGQARGMLASVATLVVVAINARNLREHLVELVAISFRVIDASASFVIAK</sequence>
<dbReference type="EMBL" id="JADFTS010000007">
    <property type="protein sequence ID" value="KAF9596461.1"/>
    <property type="molecule type" value="Genomic_DNA"/>
</dbReference>
<keyword evidence="1" id="KW-1133">Transmembrane helix</keyword>
<dbReference type="AlphaFoldDB" id="A0A835HAS3"/>
<keyword evidence="3" id="KW-1185">Reference proteome</keyword>
<keyword evidence="1" id="KW-0812">Transmembrane</keyword>
<protein>
    <submittedName>
        <fullName evidence="2">Uncharacterized protein</fullName>
    </submittedName>
</protein>
<evidence type="ECO:0000313" key="2">
    <source>
        <dbReference type="EMBL" id="KAF9596461.1"/>
    </source>
</evidence>
<proteinExistence type="predicted"/>